<dbReference type="RefSeq" id="WP_207652768.1">
    <property type="nucleotide sequence ID" value="NZ_CP016786.1"/>
</dbReference>
<keyword evidence="2" id="KW-1185">Reference proteome</keyword>
<organism evidence="1 2">
    <name type="scientific">Clostridium isatidis</name>
    <dbReference type="NCBI Taxonomy" id="182773"/>
    <lineage>
        <taxon>Bacteria</taxon>
        <taxon>Bacillati</taxon>
        <taxon>Bacillota</taxon>
        <taxon>Clostridia</taxon>
        <taxon>Eubacteriales</taxon>
        <taxon>Clostridiaceae</taxon>
        <taxon>Clostridium</taxon>
    </lineage>
</organism>
<dbReference type="Proteomes" id="UP000264883">
    <property type="component" value="Chromosome"/>
</dbReference>
<name>A0A343JEE7_9CLOT</name>
<accession>A0A343JEE7</accession>
<dbReference type="EMBL" id="CP016786">
    <property type="protein sequence ID" value="ASW43905.1"/>
    <property type="molecule type" value="Genomic_DNA"/>
</dbReference>
<evidence type="ECO:0000313" key="1">
    <source>
        <dbReference type="EMBL" id="ASW43905.1"/>
    </source>
</evidence>
<dbReference type="AlphaFoldDB" id="A0A343JEE7"/>
<gene>
    <name evidence="1" type="ORF">BEN51_10540</name>
</gene>
<proteinExistence type="predicted"/>
<reference evidence="1 2" key="1">
    <citation type="submission" date="2016-08" db="EMBL/GenBank/DDBJ databases">
        <title>Complete Genome Sequence Of The Indigo Reducing Clostridium isatidis DSM15098.</title>
        <authorList>
            <person name="Little G.T."/>
            <person name="Minton N.P."/>
        </authorList>
    </citation>
    <scope>NUCLEOTIDE SEQUENCE [LARGE SCALE GENOMIC DNA]</scope>
    <source>
        <strain evidence="1 2">DSM 15098</strain>
    </source>
</reference>
<protein>
    <submittedName>
        <fullName evidence="1">Uncharacterized protein</fullName>
    </submittedName>
</protein>
<evidence type="ECO:0000313" key="2">
    <source>
        <dbReference type="Proteomes" id="UP000264883"/>
    </source>
</evidence>
<sequence length="174" mass="20521">MAKNIYGGGKQTNINGLKFEQETDLQDALSNVPGYEIINNVIYYNGEYIGMLAKKHDLYKLILNPRGINYKEYISKQLLPDEALFLEKTNTIFIIEKKFQNVGGSVDEKLQTFGFKIYQYSKLFDPLKIKVKYFYLLNDWFKKPQYKDILDYMEINGCKYFFNEIPLNFLELPN</sequence>
<dbReference type="KEGG" id="cia:BEN51_10540"/>